<proteinExistence type="predicted"/>
<evidence type="ECO:0000256" key="1">
    <source>
        <dbReference type="SAM" id="Coils"/>
    </source>
</evidence>
<evidence type="ECO:0000313" key="5">
    <source>
        <dbReference type="EMBL" id="ARU55862.1"/>
    </source>
</evidence>
<feature type="domain" description="Transposase IS66 C-terminal" evidence="4">
    <location>
        <begin position="498"/>
        <end position="536"/>
    </location>
</feature>
<organism evidence="5 6">
    <name type="scientific">Oleiphilus messinensis</name>
    <dbReference type="NCBI Taxonomy" id="141451"/>
    <lineage>
        <taxon>Bacteria</taxon>
        <taxon>Pseudomonadati</taxon>
        <taxon>Pseudomonadota</taxon>
        <taxon>Gammaproteobacteria</taxon>
        <taxon>Oceanospirillales</taxon>
        <taxon>Oleiphilaceae</taxon>
        <taxon>Oleiphilus</taxon>
    </lineage>
</organism>
<feature type="coiled-coil region" evidence="1">
    <location>
        <begin position="19"/>
        <end position="81"/>
    </location>
</feature>
<evidence type="ECO:0000259" key="3">
    <source>
        <dbReference type="Pfam" id="PF13007"/>
    </source>
</evidence>
<sequence>MKKAIKTQQNQSNDAAPTVQELLALLAEKNQKIEEQDRQLEEKDTLLNAHQKHLSDKEKLINKQQKTIQLMEEQLRLATLRKFAASSEKMPWQGDFFDEVELEQALVDLEEDVPEEDRVIPRKKKRNRGFSDKLPREQIFLHLSDEDKADAVKTFFTKVKEELEFIPAQLKVLEFWQEKAVFVNDDEESIVAAQRPTHPLGKCFATPSLLAHIVTAKYADGLPLYRTENILKRYGADVSRTNMANWVIRLENVFKPLINLMREVQLESDYLQADESRIQVLKESGKPATSDKWMWVVRGGPPDTPVVLFEYDASRSGDVPVRLLEGFCGVLQTDGYAGYNKVCEANDVIRIGCWDHCRRKFVEAVRAAPTKKKGAKRSKAEQAVSQIRKLYAVEKSIKELDVSEKKRIRQEKSLPLLQEFKQWLEQNKGKVLKDSQTYTAINYCLNQWDYLTAYCEDGRLNISNALAENAIRPFAVGRRAWLFADTPKGACASATCYSLVETAKANGLEPFTYIRHILLNIADADSVEKLEALLPWNVSLEPFLKNVPQYG</sequence>
<name>A0A1Y0I5V7_9GAMM</name>
<dbReference type="Pfam" id="PF13817">
    <property type="entry name" value="DDE_Tnp_IS66_C"/>
    <property type="match status" value="1"/>
</dbReference>
<accession>A0A1Y0I5V7</accession>
<dbReference type="EMBL" id="CP021425">
    <property type="protein sequence ID" value="ARU55862.1"/>
    <property type="molecule type" value="Genomic_DNA"/>
</dbReference>
<protein>
    <submittedName>
        <fullName evidence="5">IS66 family transposase OrfB</fullName>
    </submittedName>
</protein>
<keyword evidence="6" id="KW-1185">Reference proteome</keyword>
<dbReference type="KEGG" id="ome:OLMES_1788"/>
<feature type="domain" description="Transposase TnpC homeodomain" evidence="3">
    <location>
        <begin position="71"/>
        <end position="139"/>
    </location>
</feature>
<dbReference type="PANTHER" id="PTHR33678:SF1">
    <property type="entry name" value="BLL1576 PROTEIN"/>
    <property type="match status" value="1"/>
</dbReference>
<dbReference type="AlphaFoldDB" id="A0A1Y0I5V7"/>
<dbReference type="OrthoDB" id="9800877at2"/>
<dbReference type="PANTHER" id="PTHR33678">
    <property type="entry name" value="BLL1576 PROTEIN"/>
    <property type="match status" value="1"/>
</dbReference>
<evidence type="ECO:0000313" key="6">
    <source>
        <dbReference type="Proteomes" id="UP000196027"/>
    </source>
</evidence>
<dbReference type="InterPro" id="IPR004291">
    <property type="entry name" value="Transposase_IS66_central"/>
</dbReference>
<dbReference type="NCBIfam" id="NF033517">
    <property type="entry name" value="transpos_IS66"/>
    <property type="match status" value="1"/>
</dbReference>
<dbReference type="Pfam" id="PF13007">
    <property type="entry name" value="LZ_Tnp_IS66"/>
    <property type="match status" value="1"/>
</dbReference>
<evidence type="ECO:0000259" key="2">
    <source>
        <dbReference type="Pfam" id="PF03050"/>
    </source>
</evidence>
<evidence type="ECO:0000259" key="4">
    <source>
        <dbReference type="Pfam" id="PF13817"/>
    </source>
</evidence>
<gene>
    <name evidence="5" type="ORF">OLMES_1788</name>
</gene>
<dbReference type="Pfam" id="PF03050">
    <property type="entry name" value="DDE_Tnp_IS66"/>
    <property type="match status" value="1"/>
</dbReference>
<dbReference type="InterPro" id="IPR024463">
    <property type="entry name" value="Transposase_TnpC_homeodom"/>
</dbReference>
<dbReference type="Proteomes" id="UP000196027">
    <property type="component" value="Chromosome"/>
</dbReference>
<feature type="domain" description="Transposase IS66 central" evidence="2">
    <location>
        <begin position="203"/>
        <end position="490"/>
    </location>
</feature>
<dbReference type="InterPro" id="IPR039552">
    <property type="entry name" value="IS66_C"/>
</dbReference>
<keyword evidence="1" id="KW-0175">Coiled coil</keyword>
<reference evidence="5 6" key="1">
    <citation type="submission" date="2017-05" db="EMBL/GenBank/DDBJ databases">
        <title>Genomic insights into alkan degradation activity of Oleiphilus messinensis.</title>
        <authorList>
            <person name="Kozyavkin S.A."/>
            <person name="Slesarev A.I."/>
            <person name="Golyshin P.N."/>
            <person name="Korzhenkov A."/>
            <person name="Golyshina O.N."/>
            <person name="Toshchakov S.V."/>
        </authorList>
    </citation>
    <scope>NUCLEOTIDE SEQUENCE [LARGE SCALE GENOMIC DNA]</scope>
    <source>
        <strain evidence="5 6">ME102</strain>
    </source>
</reference>
<dbReference type="InterPro" id="IPR052344">
    <property type="entry name" value="Transposase-related"/>
</dbReference>